<reference evidence="1" key="1">
    <citation type="submission" date="2022-01" db="EMBL/GenBank/DDBJ databases">
        <title>Antribacter sp. nov., isolated from Guizhou of China.</title>
        <authorList>
            <person name="Chengliang C."/>
            <person name="Ya Z."/>
        </authorList>
    </citation>
    <scope>NUCLEOTIDE SEQUENCE</scope>
    <source>
        <strain evidence="1">KLBMP 9083</strain>
    </source>
</reference>
<dbReference type="EMBL" id="JAKGSG010000052">
    <property type="protein sequence ID" value="MCF4122953.1"/>
    <property type="molecule type" value="Genomic_DNA"/>
</dbReference>
<name>A0AA41U8F3_9MICO</name>
<comment type="caution">
    <text evidence="1">The sequence shown here is derived from an EMBL/GenBank/DDBJ whole genome shotgun (WGS) entry which is preliminary data.</text>
</comment>
<dbReference type="Proteomes" id="UP001165405">
    <property type="component" value="Unassembled WGS sequence"/>
</dbReference>
<dbReference type="RefSeq" id="WP_236090758.1">
    <property type="nucleotide sequence ID" value="NZ_JAKGSG010000052.1"/>
</dbReference>
<dbReference type="AlphaFoldDB" id="A0AA41U8F3"/>
<evidence type="ECO:0000313" key="1">
    <source>
        <dbReference type="EMBL" id="MCF4122953.1"/>
    </source>
</evidence>
<evidence type="ECO:0000313" key="2">
    <source>
        <dbReference type="Proteomes" id="UP001165405"/>
    </source>
</evidence>
<accession>A0AA41U8F3</accession>
<sequence length="155" mass="16824">MALRIAAGIDEVGSVVRALPAMVGRDVSVDIADGDVEGTACSVPLLSSLVAALTWWPDSQFELGVAFEDSYLTVRAMQGRLLVRTRYPAVRTTWVPEPVDPGHLGWRRSGERHIQLLGSSMTESELGHLANVLDVSVRRVLGEERVTGFVFGPPE</sequence>
<organism evidence="1 2">
    <name type="scientific">Antribacter soli</name>
    <dbReference type="NCBI Taxonomy" id="2910976"/>
    <lineage>
        <taxon>Bacteria</taxon>
        <taxon>Bacillati</taxon>
        <taxon>Actinomycetota</taxon>
        <taxon>Actinomycetes</taxon>
        <taxon>Micrococcales</taxon>
        <taxon>Promicromonosporaceae</taxon>
        <taxon>Antribacter</taxon>
    </lineage>
</organism>
<protein>
    <submittedName>
        <fullName evidence="1">Uncharacterized protein</fullName>
    </submittedName>
</protein>
<gene>
    <name evidence="1" type="ORF">L1785_18410</name>
</gene>
<proteinExistence type="predicted"/>
<keyword evidence="2" id="KW-1185">Reference proteome</keyword>